<dbReference type="PANTHER" id="PTHR47266">
    <property type="entry name" value="ENDONUCLEASE-RELATED"/>
    <property type="match status" value="1"/>
</dbReference>
<reference evidence="2 3" key="1">
    <citation type="submission" date="2024-08" db="EMBL/GenBank/DDBJ databases">
        <title>Insights into the chromosomal genome structure of Flemingia macrophylla.</title>
        <authorList>
            <person name="Ding Y."/>
            <person name="Zhao Y."/>
            <person name="Bi W."/>
            <person name="Wu M."/>
            <person name="Zhao G."/>
            <person name="Gong Y."/>
            <person name="Li W."/>
            <person name="Zhang P."/>
        </authorList>
    </citation>
    <scope>NUCLEOTIDE SEQUENCE [LARGE SCALE GENOMIC DNA]</scope>
    <source>
        <strain evidence="2">DYQJB</strain>
        <tissue evidence="2">Leaf</tissue>
    </source>
</reference>
<dbReference type="InterPro" id="IPR012337">
    <property type="entry name" value="RNaseH-like_sf"/>
</dbReference>
<evidence type="ECO:0000313" key="2">
    <source>
        <dbReference type="EMBL" id="KAL2327574.1"/>
    </source>
</evidence>
<evidence type="ECO:0000259" key="1">
    <source>
        <dbReference type="PROSITE" id="PS50994"/>
    </source>
</evidence>
<evidence type="ECO:0000313" key="3">
    <source>
        <dbReference type="Proteomes" id="UP001603857"/>
    </source>
</evidence>
<dbReference type="SUPFAM" id="SSF53098">
    <property type="entry name" value="Ribonuclease H-like"/>
    <property type="match status" value="1"/>
</dbReference>
<dbReference type="AlphaFoldDB" id="A0ABD1LVK4"/>
<sequence length="285" mass="32931">MPLQNIQEIEIFDCWGMDFIGPLPVSFSNEYILLAVEYVSRWVEAIPTRTADAKVVIKFLKRNIFSRFGTPRVIISDGGSHFCNAQLKKVFEQYGVSHKVATAYHPQTNGQAEVSNREIKKILEKTVSSYRKEWAMKLDDALWAYRTALKTPLGLSPFQLVYGKACHLPRKMQLHELEEWRLNAYESSKNYKAKVKAYHDKKLLKKHLEPGQQVFLFNSRLKLFPGKLKSRWSGPYIIKKITKYGAVQIENPETKDTWLVNGQRLKPYFGSDLPQVIAKIHLQDA</sequence>
<gene>
    <name evidence="2" type="ORF">Fmac_021001</name>
</gene>
<organism evidence="2 3">
    <name type="scientific">Flemingia macrophylla</name>
    <dbReference type="NCBI Taxonomy" id="520843"/>
    <lineage>
        <taxon>Eukaryota</taxon>
        <taxon>Viridiplantae</taxon>
        <taxon>Streptophyta</taxon>
        <taxon>Embryophyta</taxon>
        <taxon>Tracheophyta</taxon>
        <taxon>Spermatophyta</taxon>
        <taxon>Magnoliopsida</taxon>
        <taxon>eudicotyledons</taxon>
        <taxon>Gunneridae</taxon>
        <taxon>Pentapetalae</taxon>
        <taxon>rosids</taxon>
        <taxon>fabids</taxon>
        <taxon>Fabales</taxon>
        <taxon>Fabaceae</taxon>
        <taxon>Papilionoideae</taxon>
        <taxon>50 kb inversion clade</taxon>
        <taxon>NPAAA clade</taxon>
        <taxon>indigoferoid/millettioid clade</taxon>
        <taxon>Phaseoleae</taxon>
        <taxon>Flemingia</taxon>
    </lineage>
</organism>
<keyword evidence="3" id="KW-1185">Reference proteome</keyword>
<proteinExistence type="predicted"/>
<dbReference type="PROSITE" id="PS50994">
    <property type="entry name" value="INTEGRASE"/>
    <property type="match status" value="1"/>
</dbReference>
<feature type="domain" description="Integrase catalytic" evidence="1">
    <location>
        <begin position="1"/>
        <end position="165"/>
    </location>
</feature>
<accession>A0ABD1LVK4</accession>
<dbReference type="EMBL" id="JBGMDY010000007">
    <property type="protein sequence ID" value="KAL2327574.1"/>
    <property type="molecule type" value="Genomic_DNA"/>
</dbReference>
<dbReference type="InterPro" id="IPR036397">
    <property type="entry name" value="RNaseH_sf"/>
</dbReference>
<protein>
    <recommendedName>
        <fullName evidence="1">Integrase catalytic domain-containing protein</fullName>
    </recommendedName>
</protein>
<name>A0ABD1LVK4_9FABA</name>
<dbReference type="Gene3D" id="3.30.420.10">
    <property type="entry name" value="Ribonuclease H-like superfamily/Ribonuclease H"/>
    <property type="match status" value="1"/>
</dbReference>
<dbReference type="Proteomes" id="UP001603857">
    <property type="component" value="Unassembled WGS sequence"/>
</dbReference>
<dbReference type="InterPro" id="IPR001584">
    <property type="entry name" value="Integrase_cat-core"/>
</dbReference>
<comment type="caution">
    <text evidence="2">The sequence shown here is derived from an EMBL/GenBank/DDBJ whole genome shotgun (WGS) entry which is preliminary data.</text>
</comment>
<dbReference type="InterPro" id="IPR052160">
    <property type="entry name" value="Gypsy_RT_Integrase-like"/>
</dbReference>
<dbReference type="Pfam" id="PF00665">
    <property type="entry name" value="rve"/>
    <property type="match status" value="1"/>
</dbReference>